<dbReference type="Proteomes" id="UP000483820">
    <property type="component" value="Chromosome X"/>
</dbReference>
<feature type="compositionally biased region" description="Basic and acidic residues" evidence="1">
    <location>
        <begin position="34"/>
        <end position="43"/>
    </location>
</feature>
<reference evidence="2 3" key="1">
    <citation type="submission" date="2019-12" db="EMBL/GenBank/DDBJ databases">
        <title>Chromosome-level assembly of the Caenorhabditis remanei genome.</title>
        <authorList>
            <person name="Teterina A.A."/>
            <person name="Willis J.H."/>
            <person name="Phillips P.C."/>
        </authorList>
    </citation>
    <scope>NUCLEOTIDE SEQUENCE [LARGE SCALE GENOMIC DNA]</scope>
    <source>
        <strain evidence="2 3">PX506</strain>
        <tissue evidence="2">Whole organism</tissue>
    </source>
</reference>
<organism evidence="2 3">
    <name type="scientific">Caenorhabditis remanei</name>
    <name type="common">Caenorhabditis vulgaris</name>
    <dbReference type="NCBI Taxonomy" id="31234"/>
    <lineage>
        <taxon>Eukaryota</taxon>
        <taxon>Metazoa</taxon>
        <taxon>Ecdysozoa</taxon>
        <taxon>Nematoda</taxon>
        <taxon>Chromadorea</taxon>
        <taxon>Rhabditida</taxon>
        <taxon>Rhabditina</taxon>
        <taxon>Rhabditomorpha</taxon>
        <taxon>Rhabditoidea</taxon>
        <taxon>Rhabditidae</taxon>
        <taxon>Peloderinae</taxon>
        <taxon>Caenorhabditis</taxon>
    </lineage>
</organism>
<accession>A0A6A5FXU0</accession>
<comment type="caution">
    <text evidence="2">The sequence shown here is derived from an EMBL/GenBank/DDBJ whole genome shotgun (WGS) entry which is preliminary data.</text>
</comment>
<feature type="region of interest" description="Disordered" evidence="1">
    <location>
        <begin position="32"/>
        <end position="102"/>
    </location>
</feature>
<protein>
    <submittedName>
        <fullName evidence="2">Uncharacterized protein</fullName>
    </submittedName>
</protein>
<dbReference type="CTD" id="78777744"/>
<evidence type="ECO:0000313" key="3">
    <source>
        <dbReference type="Proteomes" id="UP000483820"/>
    </source>
</evidence>
<dbReference type="EMBL" id="WUAV01000006">
    <property type="protein sequence ID" value="KAF1747488.1"/>
    <property type="molecule type" value="Genomic_DNA"/>
</dbReference>
<feature type="compositionally biased region" description="Polar residues" evidence="1">
    <location>
        <begin position="44"/>
        <end position="72"/>
    </location>
</feature>
<evidence type="ECO:0000256" key="1">
    <source>
        <dbReference type="SAM" id="MobiDB-lite"/>
    </source>
</evidence>
<gene>
    <name evidence="2" type="ORF">GCK72_023952</name>
</gene>
<dbReference type="KEGG" id="crq:GCK72_023952"/>
<sequence>MRLEESTQERSKEHEWATTMFDVFELPTVWSARKSTDEARRDNATSTPVMDSPQRVHQGQGTSASPAQQAVQGQRLAPSPVQPRRTTRVRKNVVKYDPSAHI</sequence>
<dbReference type="RefSeq" id="XP_053579208.1">
    <property type="nucleotide sequence ID" value="XM_053735642.1"/>
</dbReference>
<proteinExistence type="predicted"/>
<evidence type="ECO:0000313" key="2">
    <source>
        <dbReference type="EMBL" id="KAF1747488.1"/>
    </source>
</evidence>
<name>A0A6A5FXU0_CAERE</name>
<dbReference type="GeneID" id="78777744"/>
<dbReference type="AlphaFoldDB" id="A0A6A5FXU0"/>